<name>A0A5A7QB74_STRAF</name>
<feature type="region of interest" description="Disordered" evidence="1">
    <location>
        <begin position="70"/>
        <end position="123"/>
    </location>
</feature>
<evidence type="ECO:0000256" key="1">
    <source>
        <dbReference type="SAM" id="MobiDB-lite"/>
    </source>
</evidence>
<evidence type="ECO:0000313" key="2">
    <source>
        <dbReference type="EMBL" id="GER42294.1"/>
    </source>
</evidence>
<sequence>MDSISSQQKQGIEALIPLRDRPYGVEIQKERRRTMKVEMVGVKRELQMCRKIGLGERGVRMACQALLKEKEPGRRGGAVGGEDDNRVNHVGREKGLKERDVPPSSVPNLTDKEIRADMGGSRG</sequence>
<comment type="caution">
    <text evidence="2">The sequence shown here is derived from an EMBL/GenBank/DDBJ whole genome shotgun (WGS) entry which is preliminary data.</text>
</comment>
<dbReference type="Proteomes" id="UP000325081">
    <property type="component" value="Unassembled WGS sequence"/>
</dbReference>
<organism evidence="2 3">
    <name type="scientific">Striga asiatica</name>
    <name type="common">Asiatic witchweed</name>
    <name type="synonym">Buchnera asiatica</name>
    <dbReference type="NCBI Taxonomy" id="4170"/>
    <lineage>
        <taxon>Eukaryota</taxon>
        <taxon>Viridiplantae</taxon>
        <taxon>Streptophyta</taxon>
        <taxon>Embryophyta</taxon>
        <taxon>Tracheophyta</taxon>
        <taxon>Spermatophyta</taxon>
        <taxon>Magnoliopsida</taxon>
        <taxon>eudicotyledons</taxon>
        <taxon>Gunneridae</taxon>
        <taxon>Pentapetalae</taxon>
        <taxon>asterids</taxon>
        <taxon>lamiids</taxon>
        <taxon>Lamiales</taxon>
        <taxon>Orobanchaceae</taxon>
        <taxon>Buchnereae</taxon>
        <taxon>Striga</taxon>
    </lineage>
</organism>
<gene>
    <name evidence="2" type="ORF">STAS_19061</name>
</gene>
<evidence type="ECO:0000313" key="3">
    <source>
        <dbReference type="Proteomes" id="UP000325081"/>
    </source>
</evidence>
<protein>
    <submittedName>
        <fullName evidence="2">Gag-pol polyprotein</fullName>
    </submittedName>
</protein>
<feature type="compositionally biased region" description="Basic and acidic residues" evidence="1">
    <location>
        <begin position="83"/>
        <end position="101"/>
    </location>
</feature>
<keyword evidence="3" id="KW-1185">Reference proteome</keyword>
<reference evidence="3" key="1">
    <citation type="journal article" date="2019" name="Curr. Biol.">
        <title>Genome Sequence of Striga asiatica Provides Insight into the Evolution of Plant Parasitism.</title>
        <authorList>
            <person name="Yoshida S."/>
            <person name="Kim S."/>
            <person name="Wafula E.K."/>
            <person name="Tanskanen J."/>
            <person name="Kim Y.M."/>
            <person name="Honaas L."/>
            <person name="Yang Z."/>
            <person name="Spallek T."/>
            <person name="Conn C.E."/>
            <person name="Ichihashi Y."/>
            <person name="Cheong K."/>
            <person name="Cui S."/>
            <person name="Der J.P."/>
            <person name="Gundlach H."/>
            <person name="Jiao Y."/>
            <person name="Hori C."/>
            <person name="Ishida J.K."/>
            <person name="Kasahara H."/>
            <person name="Kiba T."/>
            <person name="Kim M.S."/>
            <person name="Koo N."/>
            <person name="Laohavisit A."/>
            <person name="Lee Y.H."/>
            <person name="Lumba S."/>
            <person name="McCourt P."/>
            <person name="Mortimer J.C."/>
            <person name="Mutuku J.M."/>
            <person name="Nomura T."/>
            <person name="Sasaki-Sekimoto Y."/>
            <person name="Seto Y."/>
            <person name="Wang Y."/>
            <person name="Wakatake T."/>
            <person name="Sakakibara H."/>
            <person name="Demura T."/>
            <person name="Yamaguchi S."/>
            <person name="Yoneyama K."/>
            <person name="Manabe R.I."/>
            <person name="Nelson D.C."/>
            <person name="Schulman A.H."/>
            <person name="Timko M.P."/>
            <person name="dePamphilis C.W."/>
            <person name="Choi D."/>
            <person name="Shirasu K."/>
        </authorList>
    </citation>
    <scope>NUCLEOTIDE SEQUENCE [LARGE SCALE GENOMIC DNA]</scope>
    <source>
        <strain evidence="3">cv. UVA1</strain>
    </source>
</reference>
<proteinExistence type="predicted"/>
<dbReference type="EMBL" id="BKCP01006294">
    <property type="protein sequence ID" value="GER42294.1"/>
    <property type="molecule type" value="Genomic_DNA"/>
</dbReference>
<accession>A0A5A7QB74</accession>
<dbReference type="AlphaFoldDB" id="A0A5A7QB74"/>